<proteinExistence type="predicted"/>
<organism evidence="2">
    <name type="scientific">Ixodes ricinus</name>
    <name type="common">Common tick</name>
    <name type="synonym">Acarus ricinus</name>
    <dbReference type="NCBI Taxonomy" id="34613"/>
    <lineage>
        <taxon>Eukaryota</taxon>
        <taxon>Metazoa</taxon>
        <taxon>Ecdysozoa</taxon>
        <taxon>Arthropoda</taxon>
        <taxon>Chelicerata</taxon>
        <taxon>Arachnida</taxon>
        <taxon>Acari</taxon>
        <taxon>Parasitiformes</taxon>
        <taxon>Ixodida</taxon>
        <taxon>Ixodoidea</taxon>
        <taxon>Ixodidae</taxon>
        <taxon>Ixodinae</taxon>
        <taxon>Ixodes</taxon>
    </lineage>
</organism>
<evidence type="ECO:0000313" key="2">
    <source>
        <dbReference type="EMBL" id="MXU90964.1"/>
    </source>
</evidence>
<dbReference type="AlphaFoldDB" id="A0A6B0UN56"/>
<sequence>MRLVLFTVIVILLTTEQGVSLEQIEKKRCFNLVREGGRIICILTGHGDYGSFNGGNCSLLCKDRNFSEKLPDGVCSTVGLKCTRTVIKKLDDWKSKLDKWLNDVRNMVCSASGTSPIIG</sequence>
<reference evidence="2" key="1">
    <citation type="submission" date="2019-12" db="EMBL/GenBank/DDBJ databases">
        <title>An insight into the sialome of adult female Ixodes ricinus ticks feeding for 6 days.</title>
        <authorList>
            <person name="Perner J."/>
            <person name="Ribeiro J.M.C."/>
        </authorList>
    </citation>
    <scope>NUCLEOTIDE SEQUENCE</scope>
    <source>
        <strain evidence="2">Semi-engorged</strain>
        <tissue evidence="2">Salivary glands</tissue>
    </source>
</reference>
<dbReference type="EMBL" id="GIFC01008881">
    <property type="protein sequence ID" value="MXU90964.1"/>
    <property type="molecule type" value="Transcribed_RNA"/>
</dbReference>
<feature type="signal peptide" evidence="1">
    <location>
        <begin position="1"/>
        <end position="21"/>
    </location>
</feature>
<protein>
    <submittedName>
        <fullName evidence="2">Putative conserved secreted protein</fullName>
    </submittedName>
</protein>
<name>A0A6B0UN56_IXORI</name>
<feature type="chain" id="PRO_5025518163" evidence="1">
    <location>
        <begin position="22"/>
        <end position="119"/>
    </location>
</feature>
<accession>A0A6B0UN56</accession>
<keyword evidence="1" id="KW-0732">Signal</keyword>
<evidence type="ECO:0000256" key="1">
    <source>
        <dbReference type="SAM" id="SignalP"/>
    </source>
</evidence>